<comment type="caution">
    <text evidence="7">The sequence shown here is derived from an EMBL/GenBank/DDBJ whole genome shotgun (WGS) entry which is preliminary data.</text>
</comment>
<dbReference type="AlphaFoldDB" id="A0A840USP3"/>
<dbReference type="Pfam" id="PF02646">
    <property type="entry name" value="RmuC"/>
    <property type="match status" value="1"/>
</dbReference>
<feature type="transmembrane region" description="Helical" evidence="6">
    <location>
        <begin position="25"/>
        <end position="46"/>
    </location>
</feature>
<feature type="coiled-coil region" evidence="5">
    <location>
        <begin position="76"/>
        <end position="121"/>
    </location>
</feature>
<dbReference type="PANTHER" id="PTHR30563">
    <property type="entry name" value="DNA RECOMBINATION PROTEIN RMUC"/>
    <property type="match status" value="1"/>
</dbReference>
<name>A0A840USP3_9BACT</name>
<dbReference type="EMBL" id="JACHEO010000007">
    <property type="protein sequence ID" value="MBB5347856.1"/>
    <property type="molecule type" value="Genomic_DNA"/>
</dbReference>
<evidence type="ECO:0000313" key="7">
    <source>
        <dbReference type="EMBL" id="MBB5347856.1"/>
    </source>
</evidence>
<gene>
    <name evidence="7" type="ORF">HNQ81_001585</name>
</gene>
<protein>
    <submittedName>
        <fullName evidence="7">DNA recombination protein RmuC</fullName>
    </submittedName>
</protein>
<dbReference type="PANTHER" id="PTHR30563:SF0">
    <property type="entry name" value="DNA RECOMBINATION PROTEIN RMUC"/>
    <property type="match status" value="1"/>
</dbReference>
<evidence type="ECO:0000256" key="6">
    <source>
        <dbReference type="SAM" id="Phobius"/>
    </source>
</evidence>
<sequence length="449" mass="51186">MQNHPNSLSLIDLLTPLLPEIPPPLLLLILTAALVLVLALLAALLLRHRRLHRRHLALIRDLAATQTAAADAGEQIVEQKLRLVELETLLESERRNAGDKLNLLEEARNELRLQFEALAHRIFEEKSEKFGSQNRERLEAILQPLHHQLTAFKKEIGDIYANDTRERTSLKDEILRLRDLNRQISVEAVNLTRALKGDKKVQGNWGEMVLEKVLEQSGLRRGHEYDCQEGLRDRDSRLFRPDVVVHLPEGRDIVIDSKVSLISWERYVAAEEEKTRQRALSDLAAAVRDHLTSLGDKNYSDLEGIRSLDFVIMFMPIEAAFVAAMQQDERLFDEAFRRGIIVATPTTLLATLRTVENIWRYEHQSRNAQEIARRAGLIHDKLCSFIEDMEKIGRQLGNCHHTYEAAMAKLSQGRGNLIAQAGQLTELGVKARKEMPRAVLDRTDIELPN</sequence>
<keyword evidence="6" id="KW-1133">Transmembrane helix</keyword>
<reference evidence="7 8" key="1">
    <citation type="submission" date="2020-08" db="EMBL/GenBank/DDBJ databases">
        <title>Genomic Encyclopedia of Type Strains, Phase IV (KMG-IV): sequencing the most valuable type-strain genomes for metagenomic binning, comparative biology and taxonomic classification.</title>
        <authorList>
            <person name="Goeker M."/>
        </authorList>
    </citation>
    <scope>NUCLEOTIDE SEQUENCE [LARGE SCALE GENOMIC DNA]</scope>
    <source>
        <strain evidence="7 8">DSM 28570</strain>
    </source>
</reference>
<evidence type="ECO:0000256" key="4">
    <source>
        <dbReference type="ARBA" id="ARBA00023172"/>
    </source>
</evidence>
<comment type="function">
    <text evidence="1">Involved in DNA recombination.</text>
</comment>
<evidence type="ECO:0000256" key="1">
    <source>
        <dbReference type="ARBA" id="ARBA00003416"/>
    </source>
</evidence>
<proteinExistence type="inferred from homology"/>
<comment type="similarity">
    <text evidence="2">Belongs to the RmuC family.</text>
</comment>
<evidence type="ECO:0000256" key="5">
    <source>
        <dbReference type="SAM" id="Coils"/>
    </source>
</evidence>
<organism evidence="7 8">
    <name type="scientific">Desulfoprunum benzoelyticum</name>
    <dbReference type="NCBI Taxonomy" id="1506996"/>
    <lineage>
        <taxon>Bacteria</taxon>
        <taxon>Pseudomonadati</taxon>
        <taxon>Thermodesulfobacteriota</taxon>
        <taxon>Desulfobulbia</taxon>
        <taxon>Desulfobulbales</taxon>
        <taxon>Desulfobulbaceae</taxon>
        <taxon>Desulfoprunum</taxon>
    </lineage>
</organism>
<keyword evidence="4" id="KW-0233">DNA recombination</keyword>
<evidence type="ECO:0000256" key="2">
    <source>
        <dbReference type="ARBA" id="ARBA00009840"/>
    </source>
</evidence>
<keyword evidence="6" id="KW-0472">Membrane</keyword>
<evidence type="ECO:0000256" key="3">
    <source>
        <dbReference type="ARBA" id="ARBA00023054"/>
    </source>
</evidence>
<keyword evidence="6" id="KW-0812">Transmembrane</keyword>
<dbReference type="GO" id="GO:0006310">
    <property type="term" value="P:DNA recombination"/>
    <property type="evidence" value="ECO:0007669"/>
    <property type="project" value="UniProtKB-KW"/>
</dbReference>
<keyword evidence="8" id="KW-1185">Reference proteome</keyword>
<accession>A0A840USP3</accession>
<dbReference type="Proteomes" id="UP000539642">
    <property type="component" value="Unassembled WGS sequence"/>
</dbReference>
<evidence type="ECO:0000313" key="8">
    <source>
        <dbReference type="Proteomes" id="UP000539642"/>
    </source>
</evidence>
<keyword evidence="3 5" id="KW-0175">Coiled coil</keyword>
<dbReference type="InterPro" id="IPR003798">
    <property type="entry name" value="DNA_recombination_RmuC"/>
</dbReference>
<dbReference type="RefSeq" id="WP_183350025.1">
    <property type="nucleotide sequence ID" value="NZ_JACHEO010000007.1"/>
</dbReference>